<gene>
    <name evidence="2" type="ORF">BDY21DRAFT_95708</name>
</gene>
<evidence type="ECO:0000313" key="3">
    <source>
        <dbReference type="Proteomes" id="UP000799766"/>
    </source>
</evidence>
<feature type="compositionally biased region" description="Low complexity" evidence="1">
    <location>
        <begin position="199"/>
        <end position="209"/>
    </location>
</feature>
<evidence type="ECO:0000313" key="2">
    <source>
        <dbReference type="EMBL" id="KAF2454847.1"/>
    </source>
</evidence>
<dbReference type="EMBL" id="MU001689">
    <property type="protein sequence ID" value="KAF2454847.1"/>
    <property type="molecule type" value="Genomic_DNA"/>
</dbReference>
<organism evidence="2 3">
    <name type="scientific">Lineolata rhizophorae</name>
    <dbReference type="NCBI Taxonomy" id="578093"/>
    <lineage>
        <taxon>Eukaryota</taxon>
        <taxon>Fungi</taxon>
        <taxon>Dikarya</taxon>
        <taxon>Ascomycota</taxon>
        <taxon>Pezizomycotina</taxon>
        <taxon>Dothideomycetes</taxon>
        <taxon>Dothideomycetes incertae sedis</taxon>
        <taxon>Lineolatales</taxon>
        <taxon>Lineolataceae</taxon>
        <taxon>Lineolata</taxon>
    </lineage>
</organism>
<dbReference type="PANTHER" id="PTHR42068:SF1">
    <property type="entry name" value="YALI0B18964P"/>
    <property type="match status" value="1"/>
</dbReference>
<feature type="compositionally biased region" description="Basic residues" evidence="1">
    <location>
        <begin position="1019"/>
        <end position="1029"/>
    </location>
</feature>
<sequence length="1090" mass="116116">MLKKLPGISGRRKSAGTNALDEFDQPSGESSSSFRVMTRDEVLHTAAQEAENKKVHRKSLVSGRPFSTPLQQQQQRNSRHAQHSFDEEFGSSNRGSDGSSASRSTGSKGYDTASSMRFSSSSTLPSSADVEAEDNIFKKSHAGHKQSSDHTFSLRGAAKSIGIGRGHWQTGSGASRQELGGSPYDTSNEYSKGGRDRSQTTSSYASTATPPKLGGDIGLGFSDFGNDFGSYFSGMDKRRSAIMEESQTGGPRRSDTEPVRSYQPKPELPQSRSFNTPQPIRIDKSKEIDQSPYSWDSRDSGDGLMSSPRTDSPSLQDKPPPPPPHAALRANSYPTNIPEPPVPAHTERRSGRFGTPKVVGGLQRRSNTSSGEIQDADAELVRRSVNASRAARRSNSPPKEGRPPARPQQSNPVGYSPSDASLTIPSLSSASSSLEVKDKNPYQVRNLTPETPMESRSAVSNNTTPRAAPAQKPMPPLPKSPDAEPVQLFEDSDAALASVAAKYTSSNQNDVTEQPKVMNAAQFERYKKQKEMSGGDSDSENSSEAGSDYDDDDTERDRKQQEARRKQAAHLAVHRQQMRKVVGGSSEEPGPLPDRPGLGSTLSLPAGLSSMGLNDGTGGGKSSDEEDEDIPLGVLQAHGFPGKNRPPSRLPNAPVSWELPGPNGVPPRPATATGGPRSVSGMSVAGGPDRAGGPLPAFARNLPKDVPPFFGAGLVQAPNRESLMYGRNPTGPPPGAMGNDGGLVGVIAQEERARAARRGSPNMQTGQFSMPQQQQQQMPQQQVGGGMGMNGMGMNGMGMIGGGMGMGMGQMGMMGPQMMGQQGMPNFDQQMLFQQQMAQQQQMQQMLQAMAMMTGQQLNPMGMGMGINPQQQNFQGNQSLRPPSMASVATQQRPPRAMSMTSQTPFPMGMGQQQQPMQQPWLTPAAANRSTYAPSVMNLAPPPPPLHGGGYAPSLAPSERSNIGMASRYRPVAQHQPNADTMSTVTSGTAMPGRGSLAAAEEAERPRSGAGGVGGKLRVGIRAKSKSRERKPLQRQSSTEDDDDEGWESMKKKRNATKGKWGSGGAAAASSAEARSASEPSLAALYYDVV</sequence>
<feature type="compositionally biased region" description="Low complexity" evidence="1">
    <location>
        <begin position="421"/>
        <end position="434"/>
    </location>
</feature>
<dbReference type="AlphaFoldDB" id="A0A6A6NTL2"/>
<feature type="region of interest" description="Disordered" evidence="1">
    <location>
        <begin position="1"/>
        <end position="220"/>
    </location>
</feature>
<feature type="compositionally biased region" description="Low complexity" evidence="1">
    <location>
        <begin position="1066"/>
        <end position="1079"/>
    </location>
</feature>
<protein>
    <submittedName>
        <fullName evidence="2">Uncharacterized protein</fullName>
    </submittedName>
</protein>
<feature type="compositionally biased region" description="Low complexity" evidence="1">
    <location>
        <begin position="90"/>
        <end position="127"/>
    </location>
</feature>
<dbReference type="Proteomes" id="UP000799766">
    <property type="component" value="Unassembled WGS sequence"/>
</dbReference>
<keyword evidence="3" id="KW-1185">Reference proteome</keyword>
<feature type="compositionally biased region" description="Polar residues" evidence="1">
    <location>
        <begin position="503"/>
        <end position="512"/>
    </location>
</feature>
<feature type="compositionally biased region" description="Basic and acidic residues" evidence="1">
    <location>
        <begin position="555"/>
        <end position="565"/>
    </location>
</feature>
<dbReference type="PANTHER" id="PTHR42068">
    <property type="entry name" value="YALI0B18964P"/>
    <property type="match status" value="1"/>
</dbReference>
<feature type="compositionally biased region" description="Basic and acidic residues" evidence="1">
    <location>
        <begin position="524"/>
        <end position="533"/>
    </location>
</feature>
<reference evidence="2" key="1">
    <citation type="journal article" date="2020" name="Stud. Mycol.">
        <title>101 Dothideomycetes genomes: a test case for predicting lifestyles and emergence of pathogens.</title>
        <authorList>
            <person name="Haridas S."/>
            <person name="Albert R."/>
            <person name="Binder M."/>
            <person name="Bloem J."/>
            <person name="Labutti K."/>
            <person name="Salamov A."/>
            <person name="Andreopoulos B."/>
            <person name="Baker S."/>
            <person name="Barry K."/>
            <person name="Bills G."/>
            <person name="Bluhm B."/>
            <person name="Cannon C."/>
            <person name="Castanera R."/>
            <person name="Culley D."/>
            <person name="Daum C."/>
            <person name="Ezra D."/>
            <person name="Gonzalez J."/>
            <person name="Henrissat B."/>
            <person name="Kuo A."/>
            <person name="Liang C."/>
            <person name="Lipzen A."/>
            <person name="Lutzoni F."/>
            <person name="Magnuson J."/>
            <person name="Mondo S."/>
            <person name="Nolan M."/>
            <person name="Ohm R."/>
            <person name="Pangilinan J."/>
            <person name="Park H.-J."/>
            <person name="Ramirez L."/>
            <person name="Alfaro M."/>
            <person name="Sun H."/>
            <person name="Tritt A."/>
            <person name="Yoshinaga Y."/>
            <person name="Zwiers L.-H."/>
            <person name="Turgeon B."/>
            <person name="Goodwin S."/>
            <person name="Spatafora J."/>
            <person name="Crous P."/>
            <person name="Grigoriev I."/>
        </authorList>
    </citation>
    <scope>NUCLEOTIDE SEQUENCE</scope>
    <source>
        <strain evidence="2">ATCC 16933</strain>
    </source>
</reference>
<feature type="region of interest" description="Disordered" evidence="1">
    <location>
        <begin position="934"/>
        <end position="1079"/>
    </location>
</feature>
<feature type="region of interest" description="Disordered" evidence="1">
    <location>
        <begin position="878"/>
        <end position="900"/>
    </location>
</feature>
<evidence type="ECO:0000256" key="1">
    <source>
        <dbReference type="SAM" id="MobiDB-lite"/>
    </source>
</evidence>
<feature type="compositionally biased region" description="Acidic residues" evidence="1">
    <location>
        <begin position="537"/>
        <end position="554"/>
    </location>
</feature>
<feature type="compositionally biased region" description="Polar residues" evidence="1">
    <location>
        <begin position="975"/>
        <end position="989"/>
    </location>
</feature>
<feature type="compositionally biased region" description="Basic residues" evidence="1">
    <location>
        <begin position="566"/>
        <end position="578"/>
    </location>
</feature>
<feature type="compositionally biased region" description="Low complexity" evidence="1">
    <location>
        <begin position="383"/>
        <end position="396"/>
    </location>
</feature>
<proteinExistence type="predicted"/>
<name>A0A6A6NTL2_9PEZI</name>
<feature type="region of interest" description="Disordered" evidence="1">
    <location>
        <begin position="239"/>
        <end position="683"/>
    </location>
</feature>
<dbReference type="OrthoDB" id="5396252at2759"/>
<accession>A0A6A6NTL2</accession>